<evidence type="ECO:0000313" key="3">
    <source>
        <dbReference type="Proteomes" id="UP001235744"/>
    </source>
</evidence>
<dbReference type="RefSeq" id="WP_219567171.1">
    <property type="nucleotide sequence ID" value="NZ_CP120988.1"/>
</dbReference>
<evidence type="ECO:0008006" key="4">
    <source>
        <dbReference type="Google" id="ProtNLM"/>
    </source>
</evidence>
<dbReference type="EMBL" id="CP120988">
    <property type="protein sequence ID" value="WLQ54124.1"/>
    <property type="molecule type" value="Genomic_DNA"/>
</dbReference>
<protein>
    <recommendedName>
        <fullName evidence="4">ABC transporter permease</fullName>
    </recommendedName>
</protein>
<feature type="transmembrane region" description="Helical" evidence="1">
    <location>
        <begin position="165"/>
        <end position="187"/>
    </location>
</feature>
<gene>
    <name evidence="2" type="ORF">P8A19_01085</name>
</gene>
<evidence type="ECO:0000256" key="1">
    <source>
        <dbReference type="SAM" id="Phobius"/>
    </source>
</evidence>
<proteinExistence type="predicted"/>
<sequence>MTATTWRAAGDQIRMQASSPVALLAGLIMPVVFAVILHSYSSAAVDPAFAVGIAGIGYLDALIVLVVVSLLGEKQWRTLTPALAAPYGIVPVVLGRLAGMTVQALVSLPGTLLPLALLWGLAPGFDWLRWLVGGAALALATTSVVGLMAFVVLRFPFSPGMTNGLVGLLLALGSLLVPRDALPPVIRQLSWLMPQSHVMSWVRGADAGSLAVSFGLTAVSLAIVVGLVLRLQQAVRDHAIPLEA</sequence>
<feature type="transmembrane region" description="Helical" evidence="1">
    <location>
        <begin position="21"/>
        <end position="41"/>
    </location>
</feature>
<feature type="transmembrane region" description="Helical" evidence="1">
    <location>
        <begin position="207"/>
        <end position="229"/>
    </location>
</feature>
<keyword evidence="1" id="KW-1133">Transmembrane helix</keyword>
<accession>A0ABY9IGY7</accession>
<keyword evidence="3" id="KW-1185">Reference proteome</keyword>
<feature type="transmembrane region" description="Helical" evidence="1">
    <location>
        <begin position="47"/>
        <end position="71"/>
    </location>
</feature>
<name>A0ABY9IGY7_9ACTN</name>
<dbReference type="Proteomes" id="UP001235744">
    <property type="component" value="Chromosome"/>
</dbReference>
<keyword evidence="1" id="KW-0472">Membrane</keyword>
<feature type="transmembrane region" description="Helical" evidence="1">
    <location>
        <begin position="83"/>
        <end position="107"/>
    </location>
</feature>
<organism evidence="2 3">
    <name type="scientific">Streptomyces poriferorum</name>
    <dbReference type="NCBI Taxonomy" id="2798799"/>
    <lineage>
        <taxon>Bacteria</taxon>
        <taxon>Bacillati</taxon>
        <taxon>Actinomycetota</taxon>
        <taxon>Actinomycetes</taxon>
        <taxon>Kitasatosporales</taxon>
        <taxon>Streptomycetaceae</taxon>
        <taxon>Streptomyces</taxon>
    </lineage>
</organism>
<reference evidence="2 3" key="1">
    <citation type="submission" date="2023-03" db="EMBL/GenBank/DDBJ databases">
        <title>Isolation and description of six Streptomyces strains from soil environments, able to metabolize different microbial glucans.</title>
        <authorList>
            <person name="Widen T."/>
            <person name="Larsbrink J."/>
        </authorList>
    </citation>
    <scope>NUCLEOTIDE SEQUENCE [LARGE SCALE GENOMIC DNA]</scope>
    <source>
        <strain evidence="2 3">Alt2</strain>
    </source>
</reference>
<evidence type="ECO:0000313" key="2">
    <source>
        <dbReference type="EMBL" id="WLQ54124.1"/>
    </source>
</evidence>
<keyword evidence="1" id="KW-0812">Transmembrane</keyword>
<feature type="transmembrane region" description="Helical" evidence="1">
    <location>
        <begin position="127"/>
        <end position="153"/>
    </location>
</feature>